<dbReference type="STRING" id="429727.VE26_04860"/>
<dbReference type="RefSeq" id="WP_046103991.1">
    <property type="nucleotide sequence ID" value="NZ_JZEY01000054.1"/>
</dbReference>
<dbReference type="PANTHER" id="PTHR43668">
    <property type="entry name" value="ALLANTOINASE"/>
    <property type="match status" value="1"/>
</dbReference>
<gene>
    <name evidence="2" type="ORF">VE26_04860</name>
</gene>
<dbReference type="AlphaFoldDB" id="A0A0F5FK80"/>
<dbReference type="Proteomes" id="UP000033649">
    <property type="component" value="Unassembled WGS sequence"/>
</dbReference>
<evidence type="ECO:0000313" key="3">
    <source>
        <dbReference type="Proteomes" id="UP000033649"/>
    </source>
</evidence>
<reference evidence="2 3" key="1">
    <citation type="submission" date="2015-03" db="EMBL/GenBank/DDBJ databases">
        <authorList>
            <person name="Hassan Y."/>
            <person name="Lepp D."/>
            <person name="Li X.-Z."/>
            <person name="Zhou T."/>
        </authorList>
    </citation>
    <scope>NUCLEOTIDE SEQUENCE [LARGE SCALE GENOMIC DNA]</scope>
    <source>
        <strain evidence="2 3">IPL18</strain>
    </source>
</reference>
<dbReference type="Gene3D" id="2.30.40.10">
    <property type="entry name" value="Urease, subunit C, domain 1"/>
    <property type="match status" value="1"/>
</dbReference>
<organism evidence="2 3">
    <name type="scientific">Devosia chinhatensis</name>
    <dbReference type="NCBI Taxonomy" id="429727"/>
    <lineage>
        <taxon>Bacteria</taxon>
        <taxon>Pseudomonadati</taxon>
        <taxon>Pseudomonadota</taxon>
        <taxon>Alphaproteobacteria</taxon>
        <taxon>Hyphomicrobiales</taxon>
        <taxon>Devosiaceae</taxon>
        <taxon>Devosia</taxon>
    </lineage>
</organism>
<dbReference type="GO" id="GO:0005737">
    <property type="term" value="C:cytoplasm"/>
    <property type="evidence" value="ECO:0007669"/>
    <property type="project" value="TreeGrafter"/>
</dbReference>
<dbReference type="PANTHER" id="PTHR43668:SF2">
    <property type="entry name" value="ALLANTOINASE"/>
    <property type="match status" value="1"/>
</dbReference>
<dbReference type="InterPro" id="IPR032466">
    <property type="entry name" value="Metal_Hydrolase"/>
</dbReference>
<dbReference type="InterPro" id="IPR050138">
    <property type="entry name" value="DHOase/Allantoinase_Hydrolase"/>
</dbReference>
<dbReference type="SUPFAM" id="SSF51338">
    <property type="entry name" value="Composite domain of metallo-dependent hydrolases"/>
    <property type="match status" value="1"/>
</dbReference>
<proteinExistence type="predicted"/>
<evidence type="ECO:0000259" key="1">
    <source>
        <dbReference type="Pfam" id="PF01979"/>
    </source>
</evidence>
<name>A0A0F5FK80_9HYPH</name>
<dbReference type="OrthoDB" id="9775759at2"/>
<dbReference type="Gene3D" id="3.20.20.140">
    <property type="entry name" value="Metal-dependent hydrolases"/>
    <property type="match status" value="1"/>
</dbReference>
<dbReference type="Pfam" id="PF01979">
    <property type="entry name" value="Amidohydro_1"/>
    <property type="match status" value="1"/>
</dbReference>
<comment type="caution">
    <text evidence="2">The sequence shown here is derived from an EMBL/GenBank/DDBJ whole genome shotgun (WGS) entry which is preliminary data.</text>
</comment>
<dbReference type="PATRIC" id="fig|429727.3.peg.1011"/>
<keyword evidence="3" id="KW-1185">Reference proteome</keyword>
<accession>A0A0F5FK80</accession>
<feature type="domain" description="Amidohydrolase-related" evidence="1">
    <location>
        <begin position="52"/>
        <end position="438"/>
    </location>
</feature>
<dbReference type="GO" id="GO:0004038">
    <property type="term" value="F:allantoinase activity"/>
    <property type="evidence" value="ECO:0007669"/>
    <property type="project" value="TreeGrafter"/>
</dbReference>
<dbReference type="GO" id="GO:0006145">
    <property type="term" value="P:purine nucleobase catabolic process"/>
    <property type="evidence" value="ECO:0007669"/>
    <property type="project" value="TreeGrafter"/>
</dbReference>
<evidence type="ECO:0000313" key="2">
    <source>
        <dbReference type="EMBL" id="KKB09299.1"/>
    </source>
</evidence>
<dbReference type="EMBL" id="JZEY01000054">
    <property type="protein sequence ID" value="KKB09299.1"/>
    <property type="molecule type" value="Genomic_DNA"/>
</dbReference>
<protein>
    <submittedName>
        <fullName evidence="2">Dihydroorotase</fullName>
    </submittedName>
</protein>
<dbReference type="InterPro" id="IPR011059">
    <property type="entry name" value="Metal-dep_hydrolase_composite"/>
</dbReference>
<dbReference type="SUPFAM" id="SSF51556">
    <property type="entry name" value="Metallo-dependent hydrolases"/>
    <property type="match status" value="1"/>
</dbReference>
<dbReference type="InterPro" id="IPR006680">
    <property type="entry name" value="Amidohydro-rel"/>
</dbReference>
<sequence length="462" mass="49302">MFDLVIHGGLVALPGQAPAPFDIAVSGGRVAAILEVGTAAVSARRLDASGKLVMPGALDVHVHLGHGADISYPRAASDARSETSAAASGGVTTIVPFILSAAEHSTIFDEIRAVTEAGSHIDFGYHLIISTEEQLAQVPRYIADYGIVSFKIFMNNRGGEGKRLGLPDIDDAFLFRLAEACARNGGVLCPHPENIEVVHYLRQQVMAKDPEGLNGLSSWNESRPPFVEADAIQRAARLCQAAGSPIYVVHTSSGEALDAAIAARQSGVSITIETCPHYLTHDVTWERGTVGKINPPLREPADREALWAGIASGAIDTVASDHVHRTLAGKEGGIWKASPGCPGLETILPVMLTEGYHRRGIGIERLVALLCENPAKAMGMWGQKGALTPGFDADIVLVDLDTEWTLTTDDVRSDAGYSIYEDQTFKGRVTNTLVRGVEVYRDGAMVAETAGHGRYLRRSLQA</sequence>